<gene>
    <name evidence="1" type="ORF">HY730_02630</name>
</gene>
<name>A0A933GM38_UNCTE</name>
<dbReference type="InterPro" id="IPR054227">
    <property type="entry name" value="DUF6951"/>
</dbReference>
<evidence type="ECO:0000313" key="1">
    <source>
        <dbReference type="EMBL" id="MBI4595254.1"/>
    </source>
</evidence>
<accession>A0A933GM38</accession>
<dbReference type="AlphaFoldDB" id="A0A933GM38"/>
<reference evidence="1" key="1">
    <citation type="submission" date="2020-07" db="EMBL/GenBank/DDBJ databases">
        <title>Huge and variable diversity of episymbiotic CPR bacteria and DPANN archaea in groundwater ecosystems.</title>
        <authorList>
            <person name="He C.Y."/>
            <person name="Keren R."/>
            <person name="Whittaker M."/>
            <person name="Farag I.F."/>
            <person name="Doudna J."/>
            <person name="Cate J.H.D."/>
            <person name="Banfield J.F."/>
        </authorList>
    </citation>
    <scope>NUCLEOTIDE SEQUENCE</scope>
    <source>
        <strain evidence="1">NC_groundwater_1482_Ag_S-0.65um_47_24</strain>
    </source>
</reference>
<organism evidence="1 2">
    <name type="scientific">Tectimicrobiota bacterium</name>
    <dbReference type="NCBI Taxonomy" id="2528274"/>
    <lineage>
        <taxon>Bacteria</taxon>
        <taxon>Pseudomonadati</taxon>
        <taxon>Nitrospinota/Tectimicrobiota group</taxon>
        <taxon>Candidatus Tectimicrobiota</taxon>
    </lineage>
</organism>
<comment type="caution">
    <text evidence="1">The sequence shown here is derived from an EMBL/GenBank/DDBJ whole genome shotgun (WGS) entry which is preliminary data.</text>
</comment>
<dbReference type="Pfam" id="PF22263">
    <property type="entry name" value="DUF6951"/>
    <property type="match status" value="1"/>
</dbReference>
<proteinExistence type="predicted"/>
<evidence type="ECO:0000313" key="2">
    <source>
        <dbReference type="Proteomes" id="UP000772181"/>
    </source>
</evidence>
<protein>
    <submittedName>
        <fullName evidence="1">Uncharacterized protein</fullName>
    </submittedName>
</protein>
<dbReference type="EMBL" id="JACQWF010000122">
    <property type="protein sequence ID" value="MBI4595254.1"/>
    <property type="molecule type" value="Genomic_DNA"/>
</dbReference>
<dbReference type="Proteomes" id="UP000772181">
    <property type="component" value="Unassembled WGS sequence"/>
</dbReference>
<sequence>MASPCEKIHNLGIILKEKGPIDAYQEISPALESSVMQTVRSVLKGCCAGCAVPVGLFKAMQVSACLALPKDIMIKISS</sequence>